<gene>
    <name evidence="11" type="ORF">MCOS_LOCUS1080</name>
</gene>
<dbReference type="SUPFAM" id="SSF52540">
    <property type="entry name" value="P-loop containing nucleoside triphosphate hydrolases"/>
    <property type="match status" value="2"/>
</dbReference>
<evidence type="ECO:0000256" key="9">
    <source>
        <dbReference type="SAM" id="Phobius"/>
    </source>
</evidence>
<dbReference type="Pfam" id="PF23321">
    <property type="entry name" value="R1_ABCA1"/>
    <property type="match status" value="1"/>
</dbReference>
<evidence type="ECO:0000256" key="7">
    <source>
        <dbReference type="ARBA" id="ARBA00022989"/>
    </source>
</evidence>
<feature type="transmembrane region" description="Helical" evidence="9">
    <location>
        <begin position="1023"/>
        <end position="1050"/>
    </location>
</feature>
<comment type="subcellular location">
    <subcellularLocation>
        <location evidence="1">Membrane</location>
        <topology evidence="1">Multi-pass membrane protein</topology>
    </subcellularLocation>
</comment>
<reference evidence="11 12" key="1">
    <citation type="submission" date="2018-10" db="EMBL/GenBank/DDBJ databases">
        <authorList>
            <consortium name="Pathogen Informatics"/>
        </authorList>
    </citation>
    <scope>NUCLEOTIDE SEQUENCE [LARGE SCALE GENOMIC DNA]</scope>
</reference>
<evidence type="ECO:0000313" key="11">
    <source>
        <dbReference type="EMBL" id="VDD75077.1"/>
    </source>
</evidence>
<organism evidence="11 12">
    <name type="scientific">Mesocestoides corti</name>
    <name type="common">Flatworm</name>
    <dbReference type="NCBI Taxonomy" id="53468"/>
    <lineage>
        <taxon>Eukaryota</taxon>
        <taxon>Metazoa</taxon>
        <taxon>Spiralia</taxon>
        <taxon>Lophotrochozoa</taxon>
        <taxon>Platyhelminthes</taxon>
        <taxon>Cestoda</taxon>
        <taxon>Eucestoda</taxon>
        <taxon>Cyclophyllidea</taxon>
        <taxon>Mesocestoididae</taxon>
        <taxon>Mesocestoides</taxon>
    </lineage>
</organism>
<dbReference type="GO" id="GO:0005319">
    <property type="term" value="F:lipid transporter activity"/>
    <property type="evidence" value="ECO:0007669"/>
    <property type="project" value="TreeGrafter"/>
</dbReference>
<dbReference type="Proteomes" id="UP000267029">
    <property type="component" value="Unassembled WGS sequence"/>
</dbReference>
<dbReference type="Pfam" id="PF00005">
    <property type="entry name" value="ABC_tran"/>
    <property type="match status" value="2"/>
</dbReference>
<feature type="transmembrane region" description="Helical" evidence="9">
    <location>
        <begin position="1108"/>
        <end position="1133"/>
    </location>
</feature>
<dbReference type="GO" id="GO:0016020">
    <property type="term" value="C:membrane"/>
    <property type="evidence" value="ECO:0007669"/>
    <property type="project" value="UniProtKB-SubCell"/>
</dbReference>
<dbReference type="InterPro" id="IPR003439">
    <property type="entry name" value="ABC_transporter-like_ATP-bd"/>
</dbReference>
<evidence type="ECO:0000256" key="6">
    <source>
        <dbReference type="ARBA" id="ARBA00022840"/>
    </source>
</evidence>
<feature type="transmembrane region" description="Helical" evidence="9">
    <location>
        <begin position="336"/>
        <end position="355"/>
    </location>
</feature>
<evidence type="ECO:0000256" key="4">
    <source>
        <dbReference type="ARBA" id="ARBA00022737"/>
    </source>
</evidence>
<keyword evidence="8 9" id="KW-0472">Membrane</keyword>
<dbReference type="CDD" id="cd03263">
    <property type="entry name" value="ABC_subfamily_A"/>
    <property type="match status" value="2"/>
</dbReference>
<feature type="transmembrane region" description="Helical" evidence="9">
    <location>
        <begin position="1139"/>
        <end position="1163"/>
    </location>
</feature>
<dbReference type="PROSITE" id="PS50893">
    <property type="entry name" value="ABC_TRANSPORTER_2"/>
    <property type="match status" value="2"/>
</dbReference>
<dbReference type="GO" id="GO:0005524">
    <property type="term" value="F:ATP binding"/>
    <property type="evidence" value="ECO:0007669"/>
    <property type="project" value="UniProtKB-KW"/>
</dbReference>
<keyword evidence="5" id="KW-0547">Nucleotide-binding</keyword>
<feature type="transmembrane region" description="Helical" evidence="9">
    <location>
        <begin position="413"/>
        <end position="432"/>
    </location>
</feature>
<dbReference type="GO" id="GO:0140359">
    <property type="term" value="F:ABC-type transporter activity"/>
    <property type="evidence" value="ECO:0007669"/>
    <property type="project" value="InterPro"/>
</dbReference>
<dbReference type="InterPro" id="IPR013525">
    <property type="entry name" value="ABC2_TM"/>
</dbReference>
<evidence type="ECO:0000256" key="1">
    <source>
        <dbReference type="ARBA" id="ARBA00004141"/>
    </source>
</evidence>
<evidence type="ECO:0000256" key="5">
    <source>
        <dbReference type="ARBA" id="ARBA00022741"/>
    </source>
</evidence>
<sequence length="1817" mass="200113">MKLLLLCWKSAVFFRRRWISSIFTVLFPALTTIFLLVIRSKTPRIEVPFDTTWPNFSINHLPTVPSSHWIIAYSPDCVLSSNIINQAATYLSATPFSLPSEKELVTYLQNCTYGCAGVVFHNCSDYTNIAYSIRVHSRVSWDTSLLFRRFPTPGPRSNGSKFAEPPHYIKSGFLALQKAVDSAIIDQTGKWLNVSLPYQVEYAFKRLPYPAHLEDMFSVVISQQLSILIVVGYLFPVASLIKRILAEKNTRMKESVRMMGVSSMTYWSSWFVPYGLLFTLSAACLTGVLCADFGVGGKMLARSSPSFIFCSMALYSFALISFTFALSTLFSSTNGGTAITCAILVLTFTPYQLMSLHFENYHLISKLAFSVMPNIAIGFLCLLIGRFEGVGSGAQWHLFAHQASSDDALRFDLLWSVLFADTLLYLLLAWYIDNVWPGKYGVPKPWYFPITGLLHYRTAFFGHTQRVGGSGFVGPLRVQDSGLPVCEGADGAAGRSSDAPGLVGLKQPVFEPPPVGLCAGITTHNLYKACAGFQLNTANRITPAVDDVTMSAYEGQITVLIGRNGAGKTTLMSMLTGLIRPSSGTAFVNGHSISSDIQAVRKSLGFCPQHDLLFDHLTVFEHLWFFAKLKGCGGKESVAQVNSILSQVRLKQKAGALAHTLSGGAKRRLSVGMALIGNSRVVILDEPTAGLDPSARRQIWDILVSEKANRTVLVSTHYMDEAEYLGDRIAIMSDGKLCCLGSPFFLKSVVVHPAGTGYTLTLTLTSEARPDEIVATVKQYVLATKQQSCDGAELKLLLPVDAVHTFGGLFALLESQGSMLGISSFGVSVTTMEEVFFKVAAQIKVSDESTDWNPPTEVTVYKDIYDYELYVQPPLLLSLRSFFTWDRLVVPAVSEQDPPSLLTAYSEQFDPRSVSVEVIKNASALESEMLRVATENIHAYVTNYITALIVNATSVSTKSVEALVYFMGESLHALPAALNTLSNGILRLYPQSNITIETYNHPLPTSSMEVLGELMSERTWINVIVSGVTVGIDTLMGVAFLAASLVLCLIHERSSNAKHLQFISGVRLSTYWLTMYIWDALTFAASSLLVIIVFAFFNLEPFHRGDRLCFVCLLFASYGWSIIPLMYLLSAFFTSAASGLVWLCALNALSGVIGTIIVQALSLPSIGQQWLGLRLRYLLIALSPNFAFSDGLYSINANFEYNRLCTVPGIELICADAKLGKMPCCLETCDPYCAHWSTNYLSMDTAGIGFHLVSMGFQGALFLLLVVFCDTTLAHRLWRWIESGFRITCCYCPNRSTTPHLVLPQDRLYDEDVVRHHNEVHSFSMEQLKKETRLALLNVSKVYENGFGANRRSRSVLAVDDFTLAVTPGECFGLLGVNGAGKSTLFEIITGKLDASDGLVLINGFNVLTQRRHAQKSISYCPQFDALLDYLTCKETLLLFGRLRGLQMDAVRQNIEDLLRSLKLTEYADVAVRHLSGGKRRRLSLATALLGSPPLVCLDEPTTGVDPLSRRRIWNLLTAYRRAGGTIVISSHSFPTTSRDKFSTRGAGGVKHAHTTPAARRCLKGAVAICRSIGSVFGHSSMDECEALCTRVGVLVNGRLKCLGACQHLKSRFGEGYSICLQVTAGRRASSPLPNFDPRGGDRSCTSCTTSLDDTGLTDADTDAALLKTTLLEANVQRVVRFFETEFPCIKLLDQHENNSILQGVLQFHLLDPTVSLSRVFSLIECYKMELSIATYHVSQTRLEQVFISLARQQEDPDLPVDASRLSHCARVVRSLRCCRRCCQRCKCCRKKPSHLSVPSTGEIDAPGDDTSISLLL</sequence>
<dbReference type="InterPro" id="IPR056264">
    <property type="entry name" value="R2_ABCA1-4-like"/>
</dbReference>
<dbReference type="EMBL" id="UXSR01000118">
    <property type="protein sequence ID" value="VDD75077.1"/>
    <property type="molecule type" value="Genomic_DNA"/>
</dbReference>
<dbReference type="GO" id="GO:0016887">
    <property type="term" value="F:ATP hydrolysis activity"/>
    <property type="evidence" value="ECO:0007669"/>
    <property type="project" value="InterPro"/>
</dbReference>
<feature type="transmembrane region" description="Helical" evidence="9">
    <location>
        <begin position="367"/>
        <end position="387"/>
    </location>
</feature>
<evidence type="ECO:0000256" key="2">
    <source>
        <dbReference type="ARBA" id="ARBA00022448"/>
    </source>
</evidence>
<dbReference type="InterPro" id="IPR003593">
    <property type="entry name" value="AAA+_ATPase"/>
</dbReference>
<dbReference type="Gene3D" id="3.40.50.300">
    <property type="entry name" value="P-loop containing nucleotide triphosphate hydrolases"/>
    <property type="match status" value="2"/>
</dbReference>
<keyword evidence="4" id="KW-0677">Repeat</keyword>
<feature type="transmembrane region" description="Helical" evidence="9">
    <location>
        <begin position="225"/>
        <end position="246"/>
    </location>
</feature>
<protein>
    <recommendedName>
        <fullName evidence="10">ABC transporter domain-containing protein</fullName>
    </recommendedName>
</protein>
<feature type="domain" description="ABC transporter" evidence="10">
    <location>
        <begin position="1334"/>
        <end position="1622"/>
    </location>
</feature>
<name>A0A0R3U3E2_MESCO</name>
<keyword evidence="12" id="KW-1185">Reference proteome</keyword>
<dbReference type="STRING" id="53468.A0A0R3U3E2"/>
<dbReference type="InterPro" id="IPR026082">
    <property type="entry name" value="ABCA"/>
</dbReference>
<feature type="transmembrane region" description="Helical" evidence="9">
    <location>
        <begin position="1175"/>
        <end position="1195"/>
    </location>
</feature>
<keyword evidence="3 9" id="KW-0812">Transmembrane</keyword>
<evidence type="ECO:0000256" key="8">
    <source>
        <dbReference type="ARBA" id="ARBA00023136"/>
    </source>
</evidence>
<keyword evidence="7 9" id="KW-1133">Transmembrane helix</keyword>
<feature type="domain" description="ABC transporter" evidence="10">
    <location>
        <begin position="521"/>
        <end position="759"/>
    </location>
</feature>
<accession>A0A0R3U3E2</accession>
<feature type="transmembrane region" description="Helical" evidence="9">
    <location>
        <begin position="307"/>
        <end position="330"/>
    </location>
</feature>
<dbReference type="InterPro" id="IPR027417">
    <property type="entry name" value="P-loop_NTPase"/>
</dbReference>
<dbReference type="SMART" id="SM00382">
    <property type="entry name" value="AAA"/>
    <property type="match status" value="2"/>
</dbReference>
<feature type="transmembrane region" description="Helical" evidence="9">
    <location>
        <begin position="266"/>
        <end position="295"/>
    </location>
</feature>
<dbReference type="Pfam" id="PF12698">
    <property type="entry name" value="ABC2_membrane_3"/>
    <property type="match status" value="2"/>
</dbReference>
<evidence type="ECO:0000259" key="10">
    <source>
        <dbReference type="PROSITE" id="PS50893"/>
    </source>
</evidence>
<dbReference type="OrthoDB" id="6512918at2759"/>
<keyword evidence="2" id="KW-0813">Transport</keyword>
<dbReference type="PANTHER" id="PTHR19229:SF250">
    <property type="entry name" value="ABC TRANSPORTER DOMAIN-CONTAINING PROTEIN-RELATED"/>
    <property type="match status" value="1"/>
</dbReference>
<evidence type="ECO:0000256" key="3">
    <source>
        <dbReference type="ARBA" id="ARBA00022692"/>
    </source>
</evidence>
<feature type="transmembrane region" description="Helical" evidence="9">
    <location>
        <begin position="1070"/>
        <end position="1096"/>
    </location>
</feature>
<dbReference type="PANTHER" id="PTHR19229">
    <property type="entry name" value="ATP-BINDING CASSETTE TRANSPORTER SUBFAMILY A ABCA"/>
    <property type="match status" value="1"/>
</dbReference>
<proteinExistence type="predicted"/>
<feature type="transmembrane region" description="Helical" evidence="9">
    <location>
        <begin position="18"/>
        <end position="38"/>
    </location>
</feature>
<evidence type="ECO:0000313" key="12">
    <source>
        <dbReference type="Proteomes" id="UP000267029"/>
    </source>
</evidence>
<feature type="transmembrane region" description="Helical" evidence="9">
    <location>
        <begin position="1248"/>
        <end position="1269"/>
    </location>
</feature>
<keyword evidence="6" id="KW-0067">ATP-binding</keyword>
<dbReference type="FunFam" id="3.40.50.300:FF:000298">
    <property type="entry name" value="ATP-binding cassette sub-family A member 12"/>
    <property type="match status" value="1"/>
</dbReference>